<protein>
    <submittedName>
        <fullName evidence="2">Uncharacterized protein</fullName>
    </submittedName>
</protein>
<reference evidence="3" key="1">
    <citation type="submission" date="2012-03" db="EMBL/GenBank/DDBJ databases">
        <title>Complete sequence of chromosome of Deinococcus peraridilitoris DSM 19664.</title>
        <authorList>
            <person name="Lucas S."/>
            <person name="Copeland A."/>
            <person name="Lapidus A."/>
            <person name="Glavina del Rio T."/>
            <person name="Dalin E."/>
            <person name="Tice H."/>
            <person name="Bruce D."/>
            <person name="Goodwin L."/>
            <person name="Pitluck S."/>
            <person name="Peters L."/>
            <person name="Mikhailova N."/>
            <person name="Lu M."/>
            <person name="Kyrpides N."/>
            <person name="Mavromatis K."/>
            <person name="Ivanova N."/>
            <person name="Brettin T."/>
            <person name="Detter J.C."/>
            <person name="Han C."/>
            <person name="Larimer F."/>
            <person name="Land M."/>
            <person name="Hauser L."/>
            <person name="Markowitz V."/>
            <person name="Cheng J.-F."/>
            <person name="Hugenholtz P."/>
            <person name="Woyke T."/>
            <person name="Wu D."/>
            <person name="Pukall R."/>
            <person name="Steenblock K."/>
            <person name="Brambilla E."/>
            <person name="Klenk H.-P."/>
            <person name="Eisen J.A."/>
        </authorList>
    </citation>
    <scope>NUCLEOTIDE SEQUENCE [LARGE SCALE GENOMIC DNA]</scope>
    <source>
        <strain evidence="3">DSM 19664 / LMG 22246 / CIP 109416 / KR-200</strain>
    </source>
</reference>
<dbReference type="HOGENOM" id="CLU_2698518_0_0_0"/>
<evidence type="ECO:0000313" key="3">
    <source>
        <dbReference type="Proteomes" id="UP000010467"/>
    </source>
</evidence>
<dbReference type="EMBL" id="CP003382">
    <property type="protein sequence ID" value="AFZ67545.1"/>
    <property type="molecule type" value="Genomic_DNA"/>
</dbReference>
<feature type="transmembrane region" description="Helical" evidence="1">
    <location>
        <begin position="48"/>
        <end position="65"/>
    </location>
</feature>
<keyword evidence="1" id="KW-0472">Membrane</keyword>
<gene>
    <name evidence="2" type="ordered locus">Deipe_2049</name>
</gene>
<evidence type="ECO:0000256" key="1">
    <source>
        <dbReference type="SAM" id="Phobius"/>
    </source>
</evidence>
<keyword evidence="3" id="KW-1185">Reference proteome</keyword>
<evidence type="ECO:0000313" key="2">
    <source>
        <dbReference type="EMBL" id="AFZ67545.1"/>
    </source>
</evidence>
<keyword evidence="1" id="KW-0812">Transmembrane</keyword>
<dbReference type="Proteomes" id="UP000010467">
    <property type="component" value="Chromosome"/>
</dbReference>
<name>L0A3G1_DEIPD</name>
<dbReference type="RefSeq" id="WP_015235850.1">
    <property type="nucleotide sequence ID" value="NC_019793.1"/>
</dbReference>
<dbReference type="PATRIC" id="fig|937777.3.peg.2059"/>
<sequence length="73" mass="7628">MTTLARSFKRAAGVGLLPVLLALIGLVALAGAVSFLIAWSVGGEVRDAVWFFSLMTVALMFGWGVDQLMDGAA</sequence>
<dbReference type="KEGG" id="dpd:Deipe_2049"/>
<organism evidence="2 3">
    <name type="scientific">Deinococcus peraridilitoris (strain DSM 19664 / LMG 22246 / CIP 109416 / KR-200)</name>
    <dbReference type="NCBI Taxonomy" id="937777"/>
    <lineage>
        <taxon>Bacteria</taxon>
        <taxon>Thermotogati</taxon>
        <taxon>Deinococcota</taxon>
        <taxon>Deinococci</taxon>
        <taxon>Deinococcales</taxon>
        <taxon>Deinococcaceae</taxon>
        <taxon>Deinococcus</taxon>
    </lineage>
</organism>
<accession>L0A3G1</accession>
<dbReference type="STRING" id="937777.Deipe_2049"/>
<proteinExistence type="predicted"/>
<dbReference type="AlphaFoldDB" id="L0A3G1"/>
<feature type="transmembrane region" description="Helical" evidence="1">
    <location>
        <begin position="12"/>
        <end position="42"/>
    </location>
</feature>
<keyword evidence="1" id="KW-1133">Transmembrane helix</keyword>